<proteinExistence type="predicted"/>
<keyword evidence="2" id="KW-1185">Reference proteome</keyword>
<evidence type="ECO:0000313" key="2">
    <source>
        <dbReference type="Proteomes" id="UP000617634"/>
    </source>
</evidence>
<evidence type="ECO:0000313" key="1">
    <source>
        <dbReference type="EMBL" id="MBH0112963.1"/>
    </source>
</evidence>
<dbReference type="Proteomes" id="UP000617634">
    <property type="component" value="Unassembled WGS sequence"/>
</dbReference>
<accession>A0A931HCI7</accession>
<reference evidence="1" key="1">
    <citation type="submission" date="2020-11" db="EMBL/GenBank/DDBJ databases">
        <title>Novosphingobium aureum sp. nov., a marine bacterium isolated from sediment of a salt flat.</title>
        <authorList>
            <person name="Yoo Y."/>
            <person name="Kim J.-J."/>
        </authorList>
    </citation>
    <scope>NUCLEOTIDE SEQUENCE</scope>
    <source>
        <strain evidence="1">YJ-S2-02</strain>
    </source>
</reference>
<name>A0A931HCI7_9SPHN</name>
<comment type="caution">
    <text evidence="1">The sequence shown here is derived from an EMBL/GenBank/DDBJ whole genome shotgun (WGS) entry which is preliminary data.</text>
</comment>
<sequence length="79" mass="8617">MRKMKRRALVLSNESAGHWLRRSLPAHVLHVSSAEREAVAGAALADTKAAQAWKMSGGDWKSFATSYSACLVAILTFIM</sequence>
<organism evidence="1 2">
    <name type="scientific">Novosphingobium aureum</name>
    <dbReference type="NCBI Taxonomy" id="2792964"/>
    <lineage>
        <taxon>Bacteria</taxon>
        <taxon>Pseudomonadati</taxon>
        <taxon>Pseudomonadota</taxon>
        <taxon>Alphaproteobacteria</taxon>
        <taxon>Sphingomonadales</taxon>
        <taxon>Sphingomonadaceae</taxon>
        <taxon>Novosphingobium</taxon>
    </lineage>
</organism>
<protein>
    <submittedName>
        <fullName evidence="1">Uncharacterized protein</fullName>
    </submittedName>
</protein>
<dbReference type="AlphaFoldDB" id="A0A931HCI7"/>
<dbReference type="EMBL" id="JADZGI010000001">
    <property type="protein sequence ID" value="MBH0112963.1"/>
    <property type="molecule type" value="Genomic_DNA"/>
</dbReference>
<gene>
    <name evidence="1" type="ORF">I5E68_08370</name>
</gene>